<dbReference type="Proteomes" id="UP000760668">
    <property type="component" value="Unassembled WGS sequence"/>
</dbReference>
<dbReference type="SUPFAM" id="SSF47644">
    <property type="entry name" value="Methionine synthase domain"/>
    <property type="match status" value="1"/>
</dbReference>
<dbReference type="SUPFAM" id="SSF52242">
    <property type="entry name" value="Cobalamin (vitamin B12)-binding domain"/>
    <property type="match status" value="1"/>
</dbReference>
<dbReference type="InterPro" id="IPR036724">
    <property type="entry name" value="Cobalamin-bd_sf"/>
</dbReference>
<feature type="domain" description="B12-binding N-terminal" evidence="5">
    <location>
        <begin position="1"/>
        <end position="88"/>
    </location>
</feature>
<dbReference type="GO" id="GO:0008705">
    <property type="term" value="F:methionine synthase activity"/>
    <property type="evidence" value="ECO:0007669"/>
    <property type="project" value="TreeGrafter"/>
</dbReference>
<keyword evidence="3" id="KW-0170">Cobalt</keyword>
<comment type="similarity">
    <text evidence="1">Belongs to the methylamine corrinoid protein family.</text>
</comment>
<dbReference type="Gene3D" id="3.40.50.280">
    <property type="entry name" value="Cobalamin-binding domain"/>
    <property type="match status" value="1"/>
</dbReference>
<reference evidence="6" key="1">
    <citation type="journal article" date="2021" name="PeerJ">
        <title>Extensive microbial diversity within the chicken gut microbiome revealed by metagenomics and culture.</title>
        <authorList>
            <person name="Gilroy R."/>
            <person name="Ravi A."/>
            <person name="Getino M."/>
            <person name="Pursley I."/>
            <person name="Horton D.L."/>
            <person name="Alikhan N.F."/>
            <person name="Baker D."/>
            <person name="Gharbi K."/>
            <person name="Hall N."/>
            <person name="Watson M."/>
            <person name="Adriaenssens E.M."/>
            <person name="Foster-Nyarko E."/>
            <person name="Jarju S."/>
            <person name="Secka A."/>
            <person name="Antonio M."/>
            <person name="Oren A."/>
            <person name="Chaudhuri R.R."/>
            <person name="La Ragione R."/>
            <person name="Hildebrand F."/>
            <person name="Pallen M.J."/>
        </authorList>
    </citation>
    <scope>NUCLEOTIDE SEQUENCE</scope>
    <source>
        <strain evidence="6">CHK179-5677</strain>
    </source>
</reference>
<dbReference type="InterPro" id="IPR006158">
    <property type="entry name" value="Cobalamin-bd"/>
</dbReference>
<dbReference type="SMART" id="SM01018">
    <property type="entry name" value="B12-binding_2"/>
    <property type="match status" value="1"/>
</dbReference>
<gene>
    <name evidence="6" type="ORF">K8V01_01015</name>
</gene>
<evidence type="ECO:0000256" key="3">
    <source>
        <dbReference type="ARBA" id="ARBA00023285"/>
    </source>
</evidence>
<dbReference type="GO" id="GO:0046653">
    <property type="term" value="P:tetrahydrofolate metabolic process"/>
    <property type="evidence" value="ECO:0007669"/>
    <property type="project" value="TreeGrafter"/>
</dbReference>
<name>A0A921MJH5_9FIRM</name>
<dbReference type="Gene3D" id="1.10.1240.10">
    <property type="entry name" value="Methionine synthase domain"/>
    <property type="match status" value="1"/>
</dbReference>
<sequence length="213" mass="22411">MSILNEISELVIKGDIMGTKAKVAEAVEQKVDASEILNNGLMPGINEIGERFAKGQIFVPNVLMSAKAMNTGVEVIQPLLAAGGDTTIGTAVIATVKGDLHDIGKNLVGLMMKSANLKVIDLGANVPAEKFVEAIKEYNPDIVGLSALLTTTMNEQGHVIEVLKQAGVRDQVKVMIGGAPVTQAWADKIGADAFTADAAAAARWAKEYVTSIR</sequence>
<dbReference type="PANTHER" id="PTHR45833">
    <property type="entry name" value="METHIONINE SYNTHASE"/>
    <property type="match status" value="1"/>
</dbReference>
<dbReference type="CDD" id="cd02070">
    <property type="entry name" value="corrinoid_protein_B12-BD"/>
    <property type="match status" value="1"/>
</dbReference>
<evidence type="ECO:0000256" key="1">
    <source>
        <dbReference type="ARBA" id="ARBA00010854"/>
    </source>
</evidence>
<dbReference type="PROSITE" id="PS51337">
    <property type="entry name" value="B12_BINDING_NTER"/>
    <property type="match status" value="1"/>
</dbReference>
<proteinExistence type="inferred from homology"/>
<accession>A0A921MJH5</accession>
<dbReference type="GO" id="GO:0046872">
    <property type="term" value="F:metal ion binding"/>
    <property type="evidence" value="ECO:0007669"/>
    <property type="project" value="UniProtKB-KW"/>
</dbReference>
<dbReference type="InterPro" id="IPR036594">
    <property type="entry name" value="Meth_synthase_dom"/>
</dbReference>
<dbReference type="GO" id="GO:0050667">
    <property type="term" value="P:homocysteine metabolic process"/>
    <property type="evidence" value="ECO:0007669"/>
    <property type="project" value="TreeGrafter"/>
</dbReference>
<dbReference type="InterPro" id="IPR050554">
    <property type="entry name" value="Met_Synthase/Corrinoid"/>
</dbReference>
<dbReference type="InterPro" id="IPR003759">
    <property type="entry name" value="Cbl-bd_cap"/>
</dbReference>
<evidence type="ECO:0000313" key="6">
    <source>
        <dbReference type="EMBL" id="HJG85600.1"/>
    </source>
</evidence>
<reference evidence="6" key="2">
    <citation type="submission" date="2021-09" db="EMBL/GenBank/DDBJ databases">
        <authorList>
            <person name="Gilroy R."/>
        </authorList>
    </citation>
    <scope>NUCLEOTIDE SEQUENCE</scope>
    <source>
        <strain evidence="6">CHK179-5677</strain>
    </source>
</reference>
<feature type="domain" description="B12-binding" evidence="4">
    <location>
        <begin position="88"/>
        <end position="213"/>
    </location>
</feature>
<organism evidence="6 7">
    <name type="scientific">Pseudoflavonifractor capillosus</name>
    <dbReference type="NCBI Taxonomy" id="106588"/>
    <lineage>
        <taxon>Bacteria</taxon>
        <taxon>Bacillati</taxon>
        <taxon>Bacillota</taxon>
        <taxon>Clostridia</taxon>
        <taxon>Eubacteriales</taxon>
        <taxon>Oscillospiraceae</taxon>
        <taxon>Pseudoflavonifractor</taxon>
    </lineage>
</organism>
<dbReference type="GO" id="GO:0005829">
    <property type="term" value="C:cytosol"/>
    <property type="evidence" value="ECO:0007669"/>
    <property type="project" value="TreeGrafter"/>
</dbReference>
<dbReference type="PANTHER" id="PTHR45833:SF1">
    <property type="entry name" value="METHIONINE SYNTHASE"/>
    <property type="match status" value="1"/>
</dbReference>
<dbReference type="FunFam" id="3.40.50.280:FF:000003">
    <property type="entry name" value="Dimethylamine methyltransferase corrinoid protein"/>
    <property type="match status" value="1"/>
</dbReference>
<dbReference type="GO" id="GO:0031419">
    <property type="term" value="F:cobalamin binding"/>
    <property type="evidence" value="ECO:0007669"/>
    <property type="project" value="InterPro"/>
</dbReference>
<dbReference type="EMBL" id="DYUC01000010">
    <property type="protein sequence ID" value="HJG85600.1"/>
    <property type="molecule type" value="Genomic_DNA"/>
</dbReference>
<evidence type="ECO:0000256" key="2">
    <source>
        <dbReference type="ARBA" id="ARBA00022723"/>
    </source>
</evidence>
<comment type="caution">
    <text evidence="6">The sequence shown here is derived from an EMBL/GenBank/DDBJ whole genome shotgun (WGS) entry which is preliminary data.</text>
</comment>
<protein>
    <submittedName>
        <fullName evidence="6">Corrinoid protein</fullName>
    </submittedName>
</protein>
<dbReference type="PROSITE" id="PS51332">
    <property type="entry name" value="B12_BINDING"/>
    <property type="match status" value="1"/>
</dbReference>
<evidence type="ECO:0000313" key="7">
    <source>
        <dbReference type="Proteomes" id="UP000760668"/>
    </source>
</evidence>
<dbReference type="Pfam" id="PF02607">
    <property type="entry name" value="B12-binding_2"/>
    <property type="match status" value="1"/>
</dbReference>
<dbReference type="Pfam" id="PF02310">
    <property type="entry name" value="B12-binding"/>
    <property type="match status" value="1"/>
</dbReference>
<evidence type="ECO:0000259" key="4">
    <source>
        <dbReference type="PROSITE" id="PS51332"/>
    </source>
</evidence>
<dbReference type="RefSeq" id="WP_294534040.1">
    <property type="nucleotide sequence ID" value="NZ_DYUC01000010.1"/>
</dbReference>
<dbReference type="AlphaFoldDB" id="A0A921MJH5"/>
<evidence type="ECO:0000259" key="5">
    <source>
        <dbReference type="PROSITE" id="PS51337"/>
    </source>
</evidence>
<keyword evidence="2" id="KW-0479">Metal-binding</keyword>